<feature type="non-terminal residue" evidence="1">
    <location>
        <position position="85"/>
    </location>
</feature>
<comment type="caution">
    <text evidence="1">The sequence shown here is derived from an EMBL/GenBank/DDBJ whole genome shotgun (WGS) entry which is preliminary data.</text>
</comment>
<proteinExistence type="predicted"/>
<sequence>DPAHAKPTGRVRDAFRELPMPVLGPLEEAYQPNKRPANAVVVGWHKLAANEVIPYKVTYPRYPNGINFYSTALNATSSAAPGTAT</sequence>
<feature type="non-terminal residue" evidence="1">
    <location>
        <position position="1"/>
    </location>
</feature>
<dbReference type="AlphaFoldDB" id="A0A699RYE5"/>
<name>A0A699RYE5_TANCI</name>
<accession>A0A699RYE5</accession>
<organism evidence="1">
    <name type="scientific">Tanacetum cinerariifolium</name>
    <name type="common">Dalmatian daisy</name>
    <name type="synonym">Chrysanthemum cinerariifolium</name>
    <dbReference type="NCBI Taxonomy" id="118510"/>
    <lineage>
        <taxon>Eukaryota</taxon>
        <taxon>Viridiplantae</taxon>
        <taxon>Streptophyta</taxon>
        <taxon>Embryophyta</taxon>
        <taxon>Tracheophyta</taxon>
        <taxon>Spermatophyta</taxon>
        <taxon>Magnoliopsida</taxon>
        <taxon>eudicotyledons</taxon>
        <taxon>Gunneridae</taxon>
        <taxon>Pentapetalae</taxon>
        <taxon>asterids</taxon>
        <taxon>campanulids</taxon>
        <taxon>Asterales</taxon>
        <taxon>Asteraceae</taxon>
        <taxon>Asteroideae</taxon>
        <taxon>Anthemideae</taxon>
        <taxon>Anthemidinae</taxon>
        <taxon>Tanacetum</taxon>
    </lineage>
</organism>
<evidence type="ECO:0000313" key="1">
    <source>
        <dbReference type="EMBL" id="GFC89041.1"/>
    </source>
</evidence>
<gene>
    <name evidence="1" type="ORF">Tci_861011</name>
</gene>
<dbReference type="EMBL" id="BKCJ011118744">
    <property type="protein sequence ID" value="GFC89041.1"/>
    <property type="molecule type" value="Genomic_DNA"/>
</dbReference>
<reference evidence="1" key="1">
    <citation type="journal article" date="2019" name="Sci. Rep.">
        <title>Draft genome of Tanacetum cinerariifolium, the natural source of mosquito coil.</title>
        <authorList>
            <person name="Yamashiro T."/>
            <person name="Shiraishi A."/>
            <person name="Satake H."/>
            <person name="Nakayama K."/>
        </authorList>
    </citation>
    <scope>NUCLEOTIDE SEQUENCE</scope>
</reference>
<protein>
    <submittedName>
        <fullName evidence="1">Uncharacterized protein</fullName>
    </submittedName>
</protein>